<dbReference type="Gramene" id="Pp3c25_5480V3.3">
    <property type="protein sequence ID" value="Pp3c25_5480V3.3"/>
    <property type="gene ID" value="Pp3c25_5480"/>
</dbReference>
<dbReference type="Gramene" id="Pp3c25_5460V3.1">
    <property type="protein sequence ID" value="Pp3c25_5460V3.1"/>
    <property type="gene ID" value="Pp3c25_5460"/>
</dbReference>
<dbReference type="AlphaFoldDB" id="A0A2K1IDX7"/>
<dbReference type="EnsemblPlants" id="Pp3c25_5480V3.3">
    <property type="protein sequence ID" value="Pp3c25_5480V3.3"/>
    <property type="gene ID" value="Pp3c25_5480"/>
</dbReference>
<name>A0A2K1IDX7_PHYPA</name>
<accession>A0A2K1IDX7</accession>
<dbReference type="PANTHER" id="PTHR36059">
    <property type="entry name" value="OS02G0175800 PROTEIN"/>
    <property type="match status" value="1"/>
</dbReference>
<proteinExistence type="predicted"/>
<dbReference type="PaxDb" id="3218-PP1S88_32V6.1"/>
<keyword evidence="4" id="KW-1185">Reference proteome</keyword>
<dbReference type="EnsemblPlants" id="Pp3c25_5460V3.1">
    <property type="protein sequence ID" value="Pp3c25_5460V3.1"/>
    <property type="gene ID" value="Pp3c25_5460"/>
</dbReference>
<dbReference type="OrthoDB" id="503863at2759"/>
<dbReference type="EMBL" id="ABEU02000025">
    <property type="protein sequence ID" value="PNR27470.1"/>
    <property type="molecule type" value="Genomic_DNA"/>
</dbReference>
<evidence type="ECO:0000313" key="3">
    <source>
        <dbReference type="EnsemblPlants" id="Pp3c25_5460V3.1"/>
    </source>
</evidence>
<gene>
    <name evidence="3" type="primary">LOC112277615</name>
    <name evidence="2" type="ORF">PHYPA_029622</name>
</gene>
<dbReference type="PANTHER" id="PTHR36059:SF2">
    <property type="entry name" value="OS02G0175800 PROTEIN"/>
    <property type="match status" value="1"/>
</dbReference>
<evidence type="ECO:0000313" key="4">
    <source>
        <dbReference type="Proteomes" id="UP000006727"/>
    </source>
</evidence>
<feature type="chain" id="PRO_5044576223" evidence="1">
    <location>
        <begin position="20"/>
        <end position="137"/>
    </location>
</feature>
<reference evidence="3" key="3">
    <citation type="submission" date="2020-12" db="UniProtKB">
        <authorList>
            <consortium name="EnsemblPlants"/>
        </authorList>
    </citation>
    <scope>IDENTIFICATION</scope>
</reference>
<keyword evidence="1" id="KW-0732">Signal</keyword>
<protein>
    <submittedName>
        <fullName evidence="2 3">Uncharacterized protein</fullName>
    </submittedName>
</protein>
<organism evidence="2">
    <name type="scientific">Physcomitrium patens</name>
    <name type="common">Spreading-leaved earth moss</name>
    <name type="synonym">Physcomitrella patens</name>
    <dbReference type="NCBI Taxonomy" id="3218"/>
    <lineage>
        <taxon>Eukaryota</taxon>
        <taxon>Viridiplantae</taxon>
        <taxon>Streptophyta</taxon>
        <taxon>Embryophyta</taxon>
        <taxon>Bryophyta</taxon>
        <taxon>Bryophytina</taxon>
        <taxon>Bryopsida</taxon>
        <taxon>Funariidae</taxon>
        <taxon>Funariales</taxon>
        <taxon>Funariaceae</taxon>
        <taxon>Physcomitrium</taxon>
    </lineage>
</organism>
<dbReference type="Proteomes" id="UP000006727">
    <property type="component" value="Chromosome 25"/>
</dbReference>
<reference evidence="2 4" key="1">
    <citation type="journal article" date="2008" name="Science">
        <title>The Physcomitrella genome reveals evolutionary insights into the conquest of land by plants.</title>
        <authorList>
            <person name="Rensing S."/>
            <person name="Lang D."/>
            <person name="Zimmer A."/>
            <person name="Terry A."/>
            <person name="Salamov A."/>
            <person name="Shapiro H."/>
            <person name="Nishiyama T."/>
            <person name="Perroud P.-F."/>
            <person name="Lindquist E."/>
            <person name="Kamisugi Y."/>
            <person name="Tanahashi T."/>
            <person name="Sakakibara K."/>
            <person name="Fujita T."/>
            <person name="Oishi K."/>
            <person name="Shin-I T."/>
            <person name="Kuroki Y."/>
            <person name="Toyoda A."/>
            <person name="Suzuki Y."/>
            <person name="Hashimoto A."/>
            <person name="Yamaguchi K."/>
            <person name="Sugano A."/>
            <person name="Kohara Y."/>
            <person name="Fujiyama A."/>
            <person name="Anterola A."/>
            <person name="Aoki S."/>
            <person name="Ashton N."/>
            <person name="Barbazuk W.B."/>
            <person name="Barker E."/>
            <person name="Bennetzen J."/>
            <person name="Bezanilla M."/>
            <person name="Blankenship R."/>
            <person name="Cho S.H."/>
            <person name="Dutcher S."/>
            <person name="Estelle M."/>
            <person name="Fawcett J.A."/>
            <person name="Gundlach H."/>
            <person name="Hanada K."/>
            <person name="Heyl A."/>
            <person name="Hicks K.A."/>
            <person name="Hugh J."/>
            <person name="Lohr M."/>
            <person name="Mayer K."/>
            <person name="Melkozernov A."/>
            <person name="Murata T."/>
            <person name="Nelson D."/>
            <person name="Pils B."/>
            <person name="Prigge M."/>
            <person name="Reiss B."/>
            <person name="Renner T."/>
            <person name="Rombauts S."/>
            <person name="Rushton P."/>
            <person name="Sanderfoot A."/>
            <person name="Schween G."/>
            <person name="Shiu S.-H."/>
            <person name="Stueber K."/>
            <person name="Theodoulou F.L."/>
            <person name="Tu H."/>
            <person name="Van de Peer Y."/>
            <person name="Verrier P.J."/>
            <person name="Waters E."/>
            <person name="Wood A."/>
            <person name="Yang L."/>
            <person name="Cove D."/>
            <person name="Cuming A."/>
            <person name="Hasebe M."/>
            <person name="Lucas S."/>
            <person name="Mishler D.B."/>
            <person name="Reski R."/>
            <person name="Grigoriev I."/>
            <person name="Quatrano R.S."/>
            <person name="Boore J.L."/>
        </authorList>
    </citation>
    <scope>NUCLEOTIDE SEQUENCE [LARGE SCALE GENOMIC DNA]</scope>
    <source>
        <strain evidence="3 4">cv. Gransden 2004</strain>
    </source>
</reference>
<evidence type="ECO:0000313" key="2">
    <source>
        <dbReference type="EMBL" id="PNR27470.1"/>
    </source>
</evidence>
<evidence type="ECO:0000256" key="1">
    <source>
        <dbReference type="SAM" id="SignalP"/>
    </source>
</evidence>
<reference evidence="2 4" key="2">
    <citation type="journal article" date="2018" name="Plant J.">
        <title>The Physcomitrella patens chromosome-scale assembly reveals moss genome structure and evolution.</title>
        <authorList>
            <person name="Lang D."/>
            <person name="Ullrich K.K."/>
            <person name="Murat F."/>
            <person name="Fuchs J."/>
            <person name="Jenkins J."/>
            <person name="Haas F.B."/>
            <person name="Piednoel M."/>
            <person name="Gundlach H."/>
            <person name="Van Bel M."/>
            <person name="Meyberg R."/>
            <person name="Vives C."/>
            <person name="Morata J."/>
            <person name="Symeonidi A."/>
            <person name="Hiss M."/>
            <person name="Muchero W."/>
            <person name="Kamisugi Y."/>
            <person name="Saleh O."/>
            <person name="Blanc G."/>
            <person name="Decker E.L."/>
            <person name="van Gessel N."/>
            <person name="Grimwood J."/>
            <person name="Hayes R.D."/>
            <person name="Graham S.W."/>
            <person name="Gunter L.E."/>
            <person name="McDaniel S.F."/>
            <person name="Hoernstein S.N.W."/>
            <person name="Larsson A."/>
            <person name="Li F.W."/>
            <person name="Perroud P.F."/>
            <person name="Phillips J."/>
            <person name="Ranjan P."/>
            <person name="Rokshar D.S."/>
            <person name="Rothfels C.J."/>
            <person name="Schneider L."/>
            <person name="Shu S."/>
            <person name="Stevenson D.W."/>
            <person name="Thummler F."/>
            <person name="Tillich M."/>
            <person name="Villarreal Aguilar J.C."/>
            <person name="Widiez T."/>
            <person name="Wong G.K."/>
            <person name="Wymore A."/>
            <person name="Zhang Y."/>
            <person name="Zimmer A.D."/>
            <person name="Quatrano R.S."/>
            <person name="Mayer K.F.X."/>
            <person name="Goodstein D."/>
            <person name="Casacuberta J.M."/>
            <person name="Vandepoele K."/>
            <person name="Reski R."/>
            <person name="Cuming A.C."/>
            <person name="Tuskan G.A."/>
            <person name="Maumus F."/>
            <person name="Salse J."/>
            <person name="Schmutz J."/>
            <person name="Rensing S.A."/>
        </authorList>
    </citation>
    <scope>NUCLEOTIDE SEQUENCE [LARGE SCALE GENOMIC DNA]</scope>
    <source>
        <strain evidence="3 4">cv. Gransden 2004</strain>
    </source>
</reference>
<sequence length="137" mass="15409">MRSHLLLLRVFSACSHACGCLVIAAFSLSRSSLFLRCLGVCGIHSGNMAAPLRNLASMKVKDVPNHLKSNLSREKVMSSTWSWLYKYNEKYIQTGSIRPLMDVMLSVGFLSYAIAWPTEIRHLRHAEEAAKHGKDHH</sequence>
<feature type="signal peptide" evidence="1">
    <location>
        <begin position="1"/>
        <end position="19"/>
    </location>
</feature>